<dbReference type="InterPro" id="IPR019776">
    <property type="entry name" value="Flagellar_basal_body_rod_CS"/>
</dbReference>
<dbReference type="Pfam" id="PF06429">
    <property type="entry name" value="Flg_bbr_C"/>
    <property type="match status" value="1"/>
</dbReference>
<feature type="domain" description="Flagellar hook protein FlgE D2" evidence="8">
    <location>
        <begin position="167"/>
        <end position="303"/>
    </location>
</feature>
<evidence type="ECO:0000259" key="7">
    <source>
        <dbReference type="Pfam" id="PF06429"/>
    </source>
</evidence>
<dbReference type="InterPro" id="IPR037925">
    <property type="entry name" value="FlgE/F/G-like"/>
</dbReference>
<evidence type="ECO:0000313" key="11">
    <source>
        <dbReference type="Proteomes" id="UP000633219"/>
    </source>
</evidence>
<keyword evidence="4 5" id="KW-0975">Bacterial flagellum</keyword>
<proteinExistence type="inferred from homology"/>
<dbReference type="NCBIfam" id="TIGR03506">
    <property type="entry name" value="FlgEFG_subfam"/>
    <property type="match status" value="1"/>
</dbReference>
<comment type="subcellular location">
    <subcellularLocation>
        <location evidence="1 5">Bacterial flagellum basal body</location>
    </subcellularLocation>
</comment>
<keyword evidence="11" id="KW-1185">Reference proteome</keyword>
<keyword evidence="10" id="KW-0969">Cilium</keyword>
<feature type="domain" description="Flagellar hook protein FlgE/F/G-like D1" evidence="9">
    <location>
        <begin position="84"/>
        <end position="126"/>
    </location>
</feature>
<dbReference type="Pfam" id="PF22692">
    <property type="entry name" value="LlgE_F_G_D1"/>
    <property type="match status" value="1"/>
</dbReference>
<dbReference type="GO" id="GO:0005829">
    <property type="term" value="C:cytosol"/>
    <property type="evidence" value="ECO:0007669"/>
    <property type="project" value="TreeGrafter"/>
</dbReference>
<evidence type="ECO:0000259" key="9">
    <source>
        <dbReference type="Pfam" id="PF22692"/>
    </source>
</evidence>
<dbReference type="Proteomes" id="UP000633219">
    <property type="component" value="Unassembled WGS sequence"/>
</dbReference>
<keyword evidence="10" id="KW-0282">Flagellum</keyword>
<name>A0A936YIG4_9HYPH</name>
<evidence type="ECO:0000256" key="1">
    <source>
        <dbReference type="ARBA" id="ARBA00004117"/>
    </source>
</evidence>
<dbReference type="SUPFAM" id="SSF117143">
    <property type="entry name" value="Flagellar hook protein flgE"/>
    <property type="match status" value="1"/>
</dbReference>
<evidence type="ECO:0000259" key="8">
    <source>
        <dbReference type="Pfam" id="PF07559"/>
    </source>
</evidence>
<keyword evidence="10" id="KW-0966">Cell projection</keyword>
<dbReference type="EMBL" id="JAEQNC010000001">
    <property type="protein sequence ID" value="MBL0370693.1"/>
    <property type="molecule type" value="Genomic_DNA"/>
</dbReference>
<evidence type="ECO:0000256" key="5">
    <source>
        <dbReference type="RuleBase" id="RU362116"/>
    </source>
</evidence>
<dbReference type="GO" id="GO:0009425">
    <property type="term" value="C:bacterial-type flagellum basal body"/>
    <property type="evidence" value="ECO:0007669"/>
    <property type="project" value="UniProtKB-SubCell"/>
</dbReference>
<feature type="domain" description="Flagellar basal body rod protein N-terminal" evidence="6">
    <location>
        <begin position="7"/>
        <end position="37"/>
    </location>
</feature>
<dbReference type="Gene3D" id="2.60.98.20">
    <property type="entry name" value="Flagellar hook protein FlgE"/>
    <property type="match status" value="1"/>
</dbReference>
<dbReference type="InterPro" id="IPR020013">
    <property type="entry name" value="Flagellar_FlgE/F/G"/>
</dbReference>
<dbReference type="InterPro" id="IPR053967">
    <property type="entry name" value="LlgE_F_G-like_D1"/>
</dbReference>
<dbReference type="PANTHER" id="PTHR30435">
    <property type="entry name" value="FLAGELLAR PROTEIN"/>
    <property type="match status" value="1"/>
</dbReference>
<dbReference type="AlphaFoldDB" id="A0A936YIG4"/>
<evidence type="ECO:0000256" key="2">
    <source>
        <dbReference type="ARBA" id="ARBA00009677"/>
    </source>
</evidence>
<dbReference type="GO" id="GO:0009424">
    <property type="term" value="C:bacterial-type flagellum hook"/>
    <property type="evidence" value="ECO:0007669"/>
    <property type="project" value="TreeGrafter"/>
</dbReference>
<reference evidence="10" key="1">
    <citation type="submission" date="2021-01" db="EMBL/GenBank/DDBJ databases">
        <title>Rhizobium sp. strain KVB221 16S ribosomal RNA gene Genome sequencing and assembly.</title>
        <authorList>
            <person name="Kang M."/>
        </authorList>
    </citation>
    <scope>NUCLEOTIDE SEQUENCE</scope>
    <source>
        <strain evidence="10">KVB221</strain>
    </source>
</reference>
<comment type="similarity">
    <text evidence="2 5">Belongs to the flagella basal body rod proteins family.</text>
</comment>
<protein>
    <recommendedName>
        <fullName evidence="3 5">Flagellar hook protein FlgE</fullName>
    </recommendedName>
</protein>
<sequence>MSLYGMMRTGSSGMNAQASRLSTVADNIANASTNGYKAASTEFSSLLLPSVSGNYNSGAVSTDIRYGISQQGALQYTSSSTDLAISGNGFFVVQDASGVPYMTRAGGFVPNAAGELVNAGGYKLLGYPYTASAPAPVVNGFDGLVPVKVGTDSLVAKPTTHATFSANLDAGTVIPAAPGPLPSSNDPNAEFTHKSSLKTYDTLGNEVLLDMYYTKTADNTWELSVFDAAGRDPASGGFPYANASLLDAPMEFDPSTGKLVDPTTGVFTLAAGFISNMEDVTIDMSKMTQLSYDYSVQDADVNGNAPSEVEKVQVSGDGTVYAQYENGDLVPIYRLAMATVQSPDELRVISGNVYAQSVDSGVVVLGFPGNSGFGEIVSGALENSTVDLASELTTMIESQRTYTANSKVFQTGSDLMDVLVNLKR</sequence>
<evidence type="ECO:0000256" key="4">
    <source>
        <dbReference type="ARBA" id="ARBA00023143"/>
    </source>
</evidence>
<dbReference type="Pfam" id="PF00460">
    <property type="entry name" value="Flg_bb_rod"/>
    <property type="match status" value="1"/>
</dbReference>
<dbReference type="Pfam" id="PF07559">
    <property type="entry name" value="FlgE_D2"/>
    <property type="match status" value="1"/>
</dbReference>
<dbReference type="InterPro" id="IPR001444">
    <property type="entry name" value="Flag_bb_rod_N"/>
</dbReference>
<dbReference type="InterPro" id="IPR037058">
    <property type="entry name" value="Falgellar_hook_FlgE_sf"/>
</dbReference>
<accession>A0A936YIG4</accession>
<dbReference type="GO" id="GO:0071978">
    <property type="term" value="P:bacterial-type flagellum-dependent swarming motility"/>
    <property type="evidence" value="ECO:0007669"/>
    <property type="project" value="TreeGrafter"/>
</dbReference>
<dbReference type="PROSITE" id="PS00588">
    <property type="entry name" value="FLAGELLA_BB_ROD"/>
    <property type="match status" value="1"/>
</dbReference>
<dbReference type="RefSeq" id="WP_201652068.1">
    <property type="nucleotide sequence ID" value="NZ_JAEQNC010000001.1"/>
</dbReference>
<feature type="domain" description="Flagellar basal-body/hook protein C-terminal" evidence="7">
    <location>
        <begin position="378"/>
        <end position="422"/>
    </location>
</feature>
<evidence type="ECO:0000256" key="3">
    <source>
        <dbReference type="ARBA" id="ARBA00019015"/>
    </source>
</evidence>
<evidence type="ECO:0000313" key="10">
    <source>
        <dbReference type="EMBL" id="MBL0370693.1"/>
    </source>
</evidence>
<evidence type="ECO:0000259" key="6">
    <source>
        <dbReference type="Pfam" id="PF00460"/>
    </source>
</evidence>
<comment type="caution">
    <text evidence="10">The sequence shown here is derived from an EMBL/GenBank/DDBJ whole genome shotgun (WGS) entry which is preliminary data.</text>
</comment>
<dbReference type="InterPro" id="IPR010930">
    <property type="entry name" value="Flg_bb/hook_C_dom"/>
</dbReference>
<comment type="function">
    <text evidence="5">A flexible structure which links the flagellar filament to the drive apparatus in the basal body.</text>
</comment>
<dbReference type="PANTHER" id="PTHR30435:SF1">
    <property type="entry name" value="FLAGELLAR HOOK PROTEIN FLGE"/>
    <property type="match status" value="1"/>
</dbReference>
<organism evidence="10 11">
    <name type="scientific">Rhizobium setariae</name>
    <dbReference type="NCBI Taxonomy" id="2801340"/>
    <lineage>
        <taxon>Bacteria</taxon>
        <taxon>Pseudomonadati</taxon>
        <taxon>Pseudomonadota</taxon>
        <taxon>Alphaproteobacteria</taxon>
        <taxon>Hyphomicrobiales</taxon>
        <taxon>Rhizobiaceae</taxon>
        <taxon>Rhizobium/Agrobacterium group</taxon>
        <taxon>Rhizobium</taxon>
    </lineage>
</organism>
<dbReference type="InterPro" id="IPR011491">
    <property type="entry name" value="FlgE_D2"/>
</dbReference>
<gene>
    <name evidence="10" type="ORF">JJB09_01505</name>
</gene>